<keyword evidence="3" id="KW-1185">Reference proteome</keyword>
<dbReference type="EMBL" id="JBEFKJ010000012">
    <property type="protein sequence ID" value="KAL2043220.1"/>
    <property type="molecule type" value="Genomic_DNA"/>
</dbReference>
<evidence type="ECO:0000256" key="1">
    <source>
        <dbReference type="SAM" id="MobiDB-lite"/>
    </source>
</evidence>
<comment type="caution">
    <text evidence="2">The sequence shown here is derived from an EMBL/GenBank/DDBJ whole genome shotgun (WGS) entry which is preliminary data.</text>
</comment>
<dbReference type="Proteomes" id="UP001590950">
    <property type="component" value="Unassembled WGS sequence"/>
</dbReference>
<accession>A0ABR4ABS6</accession>
<sequence>MTSRSDPGAWAVQTTFPSSKHTLVTGASTLADLTEPSARPSCSSPNPPKAHPDPSTSLGRDRSSERSCGSIEHVRINDPQELVYRCSEGAETRVIAVSRKSVNRVGK</sequence>
<gene>
    <name evidence="2" type="ORF">N7G274_004280</name>
</gene>
<organism evidence="2 3">
    <name type="scientific">Stereocaulon virgatum</name>
    <dbReference type="NCBI Taxonomy" id="373712"/>
    <lineage>
        <taxon>Eukaryota</taxon>
        <taxon>Fungi</taxon>
        <taxon>Dikarya</taxon>
        <taxon>Ascomycota</taxon>
        <taxon>Pezizomycotina</taxon>
        <taxon>Lecanoromycetes</taxon>
        <taxon>OSLEUM clade</taxon>
        <taxon>Lecanoromycetidae</taxon>
        <taxon>Lecanorales</taxon>
        <taxon>Lecanorineae</taxon>
        <taxon>Stereocaulaceae</taxon>
        <taxon>Stereocaulon</taxon>
    </lineage>
</organism>
<reference evidence="2 3" key="1">
    <citation type="submission" date="2024-09" db="EMBL/GenBank/DDBJ databases">
        <title>Rethinking Asexuality: The Enigmatic Case of Functional Sexual Genes in Lepraria (Stereocaulaceae).</title>
        <authorList>
            <person name="Doellman M."/>
            <person name="Sun Y."/>
            <person name="Barcenas-Pena A."/>
            <person name="Lumbsch H.T."/>
            <person name="Grewe F."/>
        </authorList>
    </citation>
    <scope>NUCLEOTIDE SEQUENCE [LARGE SCALE GENOMIC DNA]</scope>
    <source>
        <strain evidence="2 3">Mercado 3170</strain>
    </source>
</reference>
<proteinExistence type="predicted"/>
<evidence type="ECO:0000313" key="3">
    <source>
        <dbReference type="Proteomes" id="UP001590950"/>
    </source>
</evidence>
<name>A0ABR4ABS6_9LECA</name>
<evidence type="ECO:0000313" key="2">
    <source>
        <dbReference type="EMBL" id="KAL2043220.1"/>
    </source>
</evidence>
<protein>
    <submittedName>
        <fullName evidence="2">Uncharacterized protein</fullName>
    </submittedName>
</protein>
<feature type="region of interest" description="Disordered" evidence="1">
    <location>
        <begin position="33"/>
        <end position="72"/>
    </location>
</feature>